<accession>A0ABP9FIP4</accession>
<proteinExistence type="predicted"/>
<dbReference type="Proteomes" id="UP001501521">
    <property type="component" value="Unassembled WGS sequence"/>
</dbReference>
<comment type="caution">
    <text evidence="1">The sequence shown here is derived from an EMBL/GenBank/DDBJ whole genome shotgun (WGS) entry which is preliminary data.</text>
</comment>
<reference evidence="2" key="1">
    <citation type="journal article" date="2019" name="Int. J. Syst. Evol. Microbiol.">
        <title>The Global Catalogue of Microorganisms (GCM) 10K type strain sequencing project: providing services to taxonomists for standard genome sequencing and annotation.</title>
        <authorList>
            <consortium name="The Broad Institute Genomics Platform"/>
            <consortium name="The Broad Institute Genome Sequencing Center for Infectious Disease"/>
            <person name="Wu L."/>
            <person name="Ma J."/>
        </authorList>
    </citation>
    <scope>NUCLEOTIDE SEQUENCE [LARGE SCALE GENOMIC DNA]</scope>
    <source>
        <strain evidence="2">JCM 19125</strain>
    </source>
</reference>
<sequence length="190" mass="21108">MTTLTAREELIHSMRAWRKRRRIAFFTRVLTIIAALALAAPATALLLGQFTMMREDYVPMRHVPGADGSISISKADTYVLVRYAAELPRCTITDAEGYELLQESWSFEADPPAVGTSFYAQPGRYTVLCQGGQEGVVALNQDDYEDSLRGPWSLDKPAIPLFIGALLVYYAGRFAANRIAPESMRPLYPA</sequence>
<name>A0ABP9FIP4_9ACTN</name>
<gene>
    <name evidence="1" type="ORF">GCM10025789_23000</name>
</gene>
<organism evidence="1 2">
    <name type="scientific">Tessaracoccus lubricantis</name>
    <dbReference type="NCBI Taxonomy" id="545543"/>
    <lineage>
        <taxon>Bacteria</taxon>
        <taxon>Bacillati</taxon>
        <taxon>Actinomycetota</taxon>
        <taxon>Actinomycetes</taxon>
        <taxon>Propionibacteriales</taxon>
        <taxon>Propionibacteriaceae</taxon>
        <taxon>Tessaracoccus</taxon>
    </lineage>
</organism>
<evidence type="ECO:0000313" key="2">
    <source>
        <dbReference type="Proteomes" id="UP001501521"/>
    </source>
</evidence>
<keyword evidence="2" id="KW-1185">Reference proteome</keyword>
<evidence type="ECO:0000313" key="1">
    <source>
        <dbReference type="EMBL" id="GAA4903463.1"/>
    </source>
</evidence>
<dbReference type="EMBL" id="BAABLV010000036">
    <property type="protein sequence ID" value="GAA4903463.1"/>
    <property type="molecule type" value="Genomic_DNA"/>
</dbReference>
<protein>
    <submittedName>
        <fullName evidence="1">Uncharacterized protein</fullName>
    </submittedName>
</protein>